<evidence type="ECO:0000313" key="3">
    <source>
        <dbReference type="Proteomes" id="UP000244893"/>
    </source>
</evidence>
<dbReference type="Gene3D" id="1.10.10.10">
    <property type="entry name" value="Winged helix-like DNA-binding domain superfamily/Winged helix DNA-binding domain"/>
    <property type="match status" value="1"/>
</dbReference>
<dbReference type="InterPro" id="IPR036390">
    <property type="entry name" value="WH_DNA-bd_sf"/>
</dbReference>
<sequence>MESAPPFGEPGRGADAPDVRAHSYRAPQQPGSAPRLISQSATGRLNRTRLLEILYDIGPTTRAELARIAEVTKTTIGSIVQPMIDEGILVEGDPRPSSSLGGKPARPIWFSPSGRPVVAVHLSPERVRAGLVTPTGEITAESSAVFSGTTDAPEAIALLIADAIERVLPAPTGARPLGIGVAVAGIVDTDEGRIVEVNLAPRLSGLQLGPILSRRLGLPVFIDHHPRVQALGDRWFGSGRGVSSFASVYCGEAIGAGFVIGGSVHRGGGGAGGEVGHTIVDLAGAVCRCGRRGCWETIATHRWIRTQAAAVGIPGATALTVGPLASLADSGDATAVDLLDRYARNVAVGLINMQQTLAPGLFVLHGDVVEGGENLRALIEKHVRHGVPDHPSGEPSVEFATTGDDVTLLGATGLVLSQSLELLT</sequence>
<gene>
    <name evidence="2" type="ORF">DDQ50_00315</name>
</gene>
<organism evidence="2 3">
    <name type="scientific">Amnibacterium flavum</name>
    <dbReference type="NCBI Taxonomy" id="2173173"/>
    <lineage>
        <taxon>Bacteria</taxon>
        <taxon>Bacillati</taxon>
        <taxon>Actinomycetota</taxon>
        <taxon>Actinomycetes</taxon>
        <taxon>Micrococcales</taxon>
        <taxon>Microbacteriaceae</taxon>
        <taxon>Amnibacterium</taxon>
    </lineage>
</organism>
<comment type="similarity">
    <text evidence="1">Belongs to the ROK (NagC/XylR) family.</text>
</comment>
<dbReference type="OrthoDB" id="3464494at2"/>
<evidence type="ECO:0000256" key="1">
    <source>
        <dbReference type="ARBA" id="ARBA00006479"/>
    </source>
</evidence>
<dbReference type="SUPFAM" id="SSF46785">
    <property type="entry name" value="Winged helix' DNA-binding domain"/>
    <property type="match status" value="1"/>
</dbReference>
<dbReference type="EMBL" id="QEOP01000001">
    <property type="protein sequence ID" value="PVZ96268.1"/>
    <property type="molecule type" value="Genomic_DNA"/>
</dbReference>
<dbReference type="InterPro" id="IPR036388">
    <property type="entry name" value="WH-like_DNA-bd_sf"/>
</dbReference>
<proteinExistence type="inferred from homology"/>
<protein>
    <submittedName>
        <fullName evidence="2">ROK family transcriptional regulator</fullName>
    </submittedName>
</protein>
<dbReference type="AlphaFoldDB" id="A0A2V1HUL0"/>
<keyword evidence="3" id="KW-1185">Reference proteome</keyword>
<dbReference type="PANTHER" id="PTHR18964">
    <property type="entry name" value="ROK (REPRESSOR, ORF, KINASE) FAMILY"/>
    <property type="match status" value="1"/>
</dbReference>
<dbReference type="PANTHER" id="PTHR18964:SF169">
    <property type="entry name" value="N-ACETYLMANNOSAMINE KINASE"/>
    <property type="match status" value="1"/>
</dbReference>
<reference evidence="2 3" key="1">
    <citation type="submission" date="2018-05" db="EMBL/GenBank/DDBJ databases">
        <title>Amnibacterium sp. M8JJ-5, whole genome shotgun sequence.</title>
        <authorList>
            <person name="Tuo L."/>
        </authorList>
    </citation>
    <scope>NUCLEOTIDE SEQUENCE [LARGE SCALE GENOMIC DNA]</scope>
    <source>
        <strain evidence="2 3">M8JJ-5</strain>
    </source>
</reference>
<dbReference type="SUPFAM" id="SSF53067">
    <property type="entry name" value="Actin-like ATPase domain"/>
    <property type="match status" value="1"/>
</dbReference>
<evidence type="ECO:0000313" key="2">
    <source>
        <dbReference type="EMBL" id="PVZ96268.1"/>
    </source>
</evidence>
<accession>A0A2V1HUL0</accession>
<dbReference type="Pfam" id="PF00480">
    <property type="entry name" value="ROK"/>
    <property type="match status" value="1"/>
</dbReference>
<comment type="caution">
    <text evidence="2">The sequence shown here is derived from an EMBL/GenBank/DDBJ whole genome shotgun (WGS) entry which is preliminary data.</text>
</comment>
<name>A0A2V1HUL0_9MICO</name>
<dbReference type="Proteomes" id="UP000244893">
    <property type="component" value="Unassembled WGS sequence"/>
</dbReference>
<dbReference type="InterPro" id="IPR043129">
    <property type="entry name" value="ATPase_NBD"/>
</dbReference>
<dbReference type="InterPro" id="IPR000600">
    <property type="entry name" value="ROK"/>
</dbReference>
<dbReference type="Gene3D" id="3.30.420.40">
    <property type="match status" value="2"/>
</dbReference>